<comment type="caution">
    <text evidence="2">The sequence shown here is derived from an EMBL/GenBank/DDBJ whole genome shotgun (WGS) entry which is preliminary data.</text>
</comment>
<protein>
    <submittedName>
        <fullName evidence="2">Uncharacterized protein</fullName>
    </submittedName>
</protein>
<dbReference type="RefSeq" id="WP_344970089.1">
    <property type="nucleotide sequence ID" value="NZ_BAABDD010000007.1"/>
</dbReference>
<sequence>MSSPARRCLSHSTPSAPSASPSPPGAPPRRGGSRRRAAEFCQLAQFVAEVLAGHRAPTHLRPCLAHRAYLLLVRRAGTYGCAQRPRVRSTRLSFPAPGVAEISSVVDCGRRHRALALRVDSTEHVWLCTHIETDTGP</sequence>
<evidence type="ECO:0000313" key="2">
    <source>
        <dbReference type="EMBL" id="GAA3740470.1"/>
    </source>
</evidence>
<evidence type="ECO:0000256" key="1">
    <source>
        <dbReference type="SAM" id="MobiDB-lite"/>
    </source>
</evidence>
<dbReference type="EMBL" id="BAABDD010000007">
    <property type="protein sequence ID" value="GAA3740470.1"/>
    <property type="molecule type" value="Genomic_DNA"/>
</dbReference>
<keyword evidence="3" id="KW-1185">Reference proteome</keyword>
<dbReference type="InterPro" id="IPR045596">
    <property type="entry name" value="DUF6459"/>
</dbReference>
<organism evidence="2 3">
    <name type="scientific">Salinactinospora qingdaonensis</name>
    <dbReference type="NCBI Taxonomy" id="702744"/>
    <lineage>
        <taxon>Bacteria</taxon>
        <taxon>Bacillati</taxon>
        <taxon>Actinomycetota</taxon>
        <taxon>Actinomycetes</taxon>
        <taxon>Streptosporangiales</taxon>
        <taxon>Nocardiopsidaceae</taxon>
        <taxon>Salinactinospora</taxon>
    </lineage>
</organism>
<evidence type="ECO:0000313" key="3">
    <source>
        <dbReference type="Proteomes" id="UP001500908"/>
    </source>
</evidence>
<name>A0ABP7FI20_9ACTN</name>
<dbReference type="Proteomes" id="UP001500908">
    <property type="component" value="Unassembled WGS sequence"/>
</dbReference>
<gene>
    <name evidence="2" type="ORF">GCM10022402_20310</name>
</gene>
<feature type="region of interest" description="Disordered" evidence="1">
    <location>
        <begin position="1"/>
        <end position="36"/>
    </location>
</feature>
<reference evidence="3" key="1">
    <citation type="journal article" date="2019" name="Int. J. Syst. Evol. Microbiol.">
        <title>The Global Catalogue of Microorganisms (GCM) 10K type strain sequencing project: providing services to taxonomists for standard genome sequencing and annotation.</title>
        <authorList>
            <consortium name="The Broad Institute Genomics Platform"/>
            <consortium name="The Broad Institute Genome Sequencing Center for Infectious Disease"/>
            <person name="Wu L."/>
            <person name="Ma J."/>
        </authorList>
    </citation>
    <scope>NUCLEOTIDE SEQUENCE [LARGE SCALE GENOMIC DNA]</scope>
    <source>
        <strain evidence="3">JCM 17137</strain>
    </source>
</reference>
<proteinExistence type="predicted"/>
<accession>A0ABP7FI20</accession>
<dbReference type="Pfam" id="PF20060">
    <property type="entry name" value="DUF6459"/>
    <property type="match status" value="1"/>
</dbReference>